<protein>
    <recommendedName>
        <fullName evidence="2">histidine kinase</fullName>
        <ecNumber evidence="2">2.7.13.3</ecNumber>
    </recommendedName>
</protein>
<dbReference type="InterPro" id="IPR005467">
    <property type="entry name" value="His_kinase_dom"/>
</dbReference>
<keyword evidence="12" id="KW-1185">Reference proteome</keyword>
<dbReference type="InterPro" id="IPR011712">
    <property type="entry name" value="Sig_transdc_His_kin_sub3_dim/P"/>
</dbReference>
<dbReference type="InterPro" id="IPR050482">
    <property type="entry name" value="Sensor_HK_TwoCompSys"/>
</dbReference>
<evidence type="ECO:0000256" key="2">
    <source>
        <dbReference type="ARBA" id="ARBA00012438"/>
    </source>
</evidence>
<evidence type="ECO:0000256" key="4">
    <source>
        <dbReference type="ARBA" id="ARBA00022679"/>
    </source>
</evidence>
<feature type="transmembrane region" description="Helical" evidence="9">
    <location>
        <begin position="180"/>
        <end position="207"/>
    </location>
</feature>
<name>A0ABY3PRF5_9CYAN</name>
<accession>A0ABY3PRF5</accession>
<evidence type="ECO:0000313" key="12">
    <source>
        <dbReference type="Proteomes" id="UP001054846"/>
    </source>
</evidence>
<keyword evidence="9" id="KW-1133">Transmembrane helix</keyword>
<evidence type="ECO:0000256" key="5">
    <source>
        <dbReference type="ARBA" id="ARBA00022741"/>
    </source>
</evidence>
<dbReference type="Pfam" id="PF07730">
    <property type="entry name" value="HisKA_3"/>
    <property type="match status" value="1"/>
</dbReference>
<keyword evidence="9" id="KW-0472">Membrane</keyword>
<feature type="transmembrane region" description="Helical" evidence="9">
    <location>
        <begin position="20"/>
        <end position="40"/>
    </location>
</feature>
<evidence type="ECO:0000256" key="8">
    <source>
        <dbReference type="ARBA" id="ARBA00023012"/>
    </source>
</evidence>
<dbReference type="GO" id="GO:0016301">
    <property type="term" value="F:kinase activity"/>
    <property type="evidence" value="ECO:0007669"/>
    <property type="project" value="UniProtKB-KW"/>
</dbReference>
<dbReference type="EMBL" id="CP063845">
    <property type="protein sequence ID" value="UFP96219.1"/>
    <property type="molecule type" value="Genomic_DNA"/>
</dbReference>
<dbReference type="PANTHER" id="PTHR24421:SF10">
    <property type="entry name" value="NITRATE_NITRITE SENSOR PROTEIN NARQ"/>
    <property type="match status" value="1"/>
</dbReference>
<evidence type="ECO:0000256" key="7">
    <source>
        <dbReference type="ARBA" id="ARBA00022840"/>
    </source>
</evidence>
<dbReference type="Pfam" id="PF02518">
    <property type="entry name" value="HATPase_c"/>
    <property type="match status" value="1"/>
</dbReference>
<dbReference type="EC" id="2.7.13.3" evidence="2"/>
<evidence type="ECO:0000313" key="11">
    <source>
        <dbReference type="EMBL" id="UFP96219.1"/>
    </source>
</evidence>
<dbReference type="InterPro" id="IPR036890">
    <property type="entry name" value="HATPase_C_sf"/>
</dbReference>
<evidence type="ECO:0000259" key="10">
    <source>
        <dbReference type="PROSITE" id="PS50109"/>
    </source>
</evidence>
<keyword evidence="8" id="KW-0902">Two-component regulatory system</keyword>
<dbReference type="PANTHER" id="PTHR24421">
    <property type="entry name" value="NITRATE/NITRITE SENSOR PROTEIN NARX-RELATED"/>
    <property type="match status" value="1"/>
</dbReference>
<evidence type="ECO:0000256" key="9">
    <source>
        <dbReference type="SAM" id="Phobius"/>
    </source>
</evidence>
<keyword evidence="4" id="KW-0808">Transferase</keyword>
<comment type="catalytic activity">
    <reaction evidence="1">
        <text>ATP + protein L-histidine = ADP + protein N-phospho-L-histidine.</text>
        <dbReference type="EC" id="2.7.13.3"/>
    </reaction>
</comment>
<evidence type="ECO:0000256" key="3">
    <source>
        <dbReference type="ARBA" id="ARBA00022553"/>
    </source>
</evidence>
<dbReference type="CDD" id="cd16917">
    <property type="entry name" value="HATPase_UhpB-NarQ-NarX-like"/>
    <property type="match status" value="1"/>
</dbReference>
<evidence type="ECO:0000256" key="1">
    <source>
        <dbReference type="ARBA" id="ARBA00000085"/>
    </source>
</evidence>
<feature type="transmembrane region" description="Helical" evidence="9">
    <location>
        <begin position="73"/>
        <end position="89"/>
    </location>
</feature>
<dbReference type="Gene3D" id="3.30.565.10">
    <property type="entry name" value="Histidine kinase-like ATPase, C-terminal domain"/>
    <property type="match status" value="1"/>
</dbReference>
<sequence length="437" mass="47030">MVAFRLPLPALIRREPFSFLLYLEWLLLGVALVSDIWPPLLPVERAFPWLKVAIVAVYGAMGLRLPTRGITKGLYIAVSFALILLALAAEGGQRTLIPFLLLLLVIRGCLILPLAGRITVAALAYAFCVLSTYWRVQDVAFFVRPLPPGLPPGRLFGAAGALAGAPPPPSGAMPENIQAVVLHLTLSAALAFGTALLFVLLLVNAMLAEYANRQKLALANRQLRAYAQRIEDQATLQERNRIARDIHDSLGHSLTALNMQMEMALAWMPLAPQRAQGYLADAKRLGTASLQAVRQSVSALRSDPLHNRSLAQSLGELAGTFEQTTGIALDCRVALDAEPTPEVGAAIFRIVQEGLTNICKHSGAKAVLLEVFSRSDGVHLLLADDGSGFAPEENPSGFGLEGMRERALALGADLAIESTPGRGCHIRARFPLPELCL</sequence>
<keyword evidence="3" id="KW-0597">Phosphoprotein</keyword>
<feature type="domain" description="Histidine kinase" evidence="10">
    <location>
        <begin position="347"/>
        <end position="434"/>
    </location>
</feature>
<dbReference type="PROSITE" id="PS50109">
    <property type="entry name" value="HIS_KIN"/>
    <property type="match status" value="1"/>
</dbReference>
<feature type="transmembrane region" description="Helical" evidence="9">
    <location>
        <begin position="46"/>
        <end position="66"/>
    </location>
</feature>
<dbReference type="SUPFAM" id="SSF55874">
    <property type="entry name" value="ATPase domain of HSP90 chaperone/DNA topoisomerase II/histidine kinase"/>
    <property type="match status" value="1"/>
</dbReference>
<dbReference type="InterPro" id="IPR003594">
    <property type="entry name" value="HATPase_dom"/>
</dbReference>
<dbReference type="Proteomes" id="UP001054846">
    <property type="component" value="Chromosome"/>
</dbReference>
<keyword evidence="6 11" id="KW-0418">Kinase</keyword>
<organism evidence="11 12">
    <name type="scientific">Gloeobacter morelensis MG652769</name>
    <dbReference type="NCBI Taxonomy" id="2781736"/>
    <lineage>
        <taxon>Bacteria</taxon>
        <taxon>Bacillati</taxon>
        <taxon>Cyanobacteriota</taxon>
        <taxon>Cyanophyceae</taxon>
        <taxon>Gloeobacterales</taxon>
        <taxon>Gloeobacteraceae</taxon>
        <taxon>Gloeobacter</taxon>
        <taxon>Gloeobacter morelensis</taxon>
    </lineage>
</organism>
<feature type="transmembrane region" description="Helical" evidence="9">
    <location>
        <begin position="122"/>
        <end position="143"/>
    </location>
</feature>
<evidence type="ECO:0000256" key="6">
    <source>
        <dbReference type="ARBA" id="ARBA00022777"/>
    </source>
</evidence>
<dbReference type="Gene3D" id="1.20.5.1930">
    <property type="match status" value="1"/>
</dbReference>
<reference evidence="11 12" key="1">
    <citation type="journal article" date="2021" name="Genome Biol. Evol.">
        <title>Complete Genome Sequencing of a Novel Gloeobacter Species from a Waterfall Cave in Mexico.</title>
        <authorList>
            <person name="Saw J.H."/>
            <person name="Cardona T."/>
            <person name="Montejano G."/>
        </authorList>
    </citation>
    <scope>NUCLEOTIDE SEQUENCE [LARGE SCALE GENOMIC DNA]</scope>
    <source>
        <strain evidence="11">MG652769</strain>
    </source>
</reference>
<keyword evidence="5" id="KW-0547">Nucleotide-binding</keyword>
<keyword evidence="7" id="KW-0067">ATP-binding</keyword>
<dbReference type="RefSeq" id="WP_230843465.1">
    <property type="nucleotide sequence ID" value="NZ_CP063845.1"/>
</dbReference>
<keyword evidence="9" id="KW-0812">Transmembrane</keyword>
<gene>
    <name evidence="11" type="ORF">ISF26_08440</name>
</gene>
<proteinExistence type="predicted"/>
<dbReference type="SMART" id="SM00387">
    <property type="entry name" value="HATPase_c"/>
    <property type="match status" value="1"/>
</dbReference>